<dbReference type="InterPro" id="IPR042100">
    <property type="entry name" value="Bug_dom1"/>
</dbReference>
<dbReference type="Gene3D" id="3.40.190.10">
    <property type="entry name" value="Periplasmic binding protein-like II"/>
    <property type="match status" value="1"/>
</dbReference>
<dbReference type="EMBL" id="JAPFQI010000004">
    <property type="protein sequence ID" value="MCW8085552.1"/>
    <property type="molecule type" value="Genomic_DNA"/>
</dbReference>
<name>A0ABT3NTR3_9PROT</name>
<dbReference type="Proteomes" id="UP001526430">
    <property type="component" value="Unassembled WGS sequence"/>
</dbReference>
<reference evidence="3 4" key="1">
    <citation type="submission" date="2022-10" db="EMBL/GenBank/DDBJ databases">
        <title>Roseococcus glaciei nov., sp. nov., isolated from glacier.</title>
        <authorList>
            <person name="Liu Q."/>
            <person name="Xin Y.-H."/>
        </authorList>
    </citation>
    <scope>NUCLEOTIDE SEQUENCE [LARGE SCALE GENOMIC DNA]</scope>
    <source>
        <strain evidence="3 4">MDT2-1-1</strain>
    </source>
</reference>
<dbReference type="PANTHER" id="PTHR42928">
    <property type="entry name" value="TRICARBOXYLATE-BINDING PROTEIN"/>
    <property type="match status" value="1"/>
</dbReference>
<accession>A0ABT3NTR3</accession>
<dbReference type="Gene3D" id="3.40.190.150">
    <property type="entry name" value="Bordetella uptake gene, domain 1"/>
    <property type="match status" value="1"/>
</dbReference>
<protein>
    <submittedName>
        <fullName evidence="3">Tripartite tricarboxylate transporter substrate binding protein</fullName>
    </submittedName>
</protein>
<dbReference type="PANTHER" id="PTHR42928:SF5">
    <property type="entry name" value="BLR1237 PROTEIN"/>
    <property type="match status" value="1"/>
</dbReference>
<comment type="similarity">
    <text evidence="1">Belongs to the UPF0065 (bug) family.</text>
</comment>
<keyword evidence="4" id="KW-1185">Reference proteome</keyword>
<feature type="signal peptide" evidence="2">
    <location>
        <begin position="1"/>
        <end position="24"/>
    </location>
</feature>
<sequence length="322" mass="33847">MTAFSRRSLLAAPLLADVPAAAQASFPGARPVTLVMPYTAGGLPTVLGNIITQGLAQRLGGSFVTDFRPGAATAIAARQVARAQPDGHTLLFGSVTTFAAVPHAQRNPGYDPLADFHHLTMIGNTLFMLVGHPRWPSLAAVLEEARRRPGQLSYASFGIGSTAHLVMVDFLRRAGVEMLHIPFGGSGPAITEILAGRVDLMFPTFASAKPHVEAGRLQGFGVPARNRIPSMPAVPTLSELGFTDFHFDAWLGVSAPAGTPPAVAEALEAALVATFAEATTRARLEELGLEPAPPGRAAMVASIRRNLDANRELMARAGITPE</sequence>
<dbReference type="SUPFAM" id="SSF53850">
    <property type="entry name" value="Periplasmic binding protein-like II"/>
    <property type="match status" value="1"/>
</dbReference>
<evidence type="ECO:0000313" key="4">
    <source>
        <dbReference type="Proteomes" id="UP001526430"/>
    </source>
</evidence>
<dbReference type="RefSeq" id="WP_301589461.1">
    <property type="nucleotide sequence ID" value="NZ_JAPFQI010000004.1"/>
</dbReference>
<evidence type="ECO:0000256" key="1">
    <source>
        <dbReference type="ARBA" id="ARBA00006987"/>
    </source>
</evidence>
<comment type="caution">
    <text evidence="3">The sequence shown here is derived from an EMBL/GenBank/DDBJ whole genome shotgun (WGS) entry which is preliminary data.</text>
</comment>
<proteinExistence type="inferred from homology"/>
<feature type="chain" id="PRO_5045760378" evidence="2">
    <location>
        <begin position="25"/>
        <end position="322"/>
    </location>
</feature>
<evidence type="ECO:0000256" key="2">
    <source>
        <dbReference type="SAM" id="SignalP"/>
    </source>
</evidence>
<evidence type="ECO:0000313" key="3">
    <source>
        <dbReference type="EMBL" id="MCW8085552.1"/>
    </source>
</evidence>
<keyword evidence="2" id="KW-0732">Signal</keyword>
<dbReference type="PIRSF" id="PIRSF017082">
    <property type="entry name" value="YflP"/>
    <property type="match status" value="1"/>
</dbReference>
<dbReference type="Pfam" id="PF03401">
    <property type="entry name" value="TctC"/>
    <property type="match status" value="1"/>
</dbReference>
<dbReference type="CDD" id="cd07012">
    <property type="entry name" value="PBP2_Bug_TTT"/>
    <property type="match status" value="1"/>
</dbReference>
<organism evidence="3 4">
    <name type="scientific">Sabulicella glaciei</name>
    <dbReference type="NCBI Taxonomy" id="2984948"/>
    <lineage>
        <taxon>Bacteria</taxon>
        <taxon>Pseudomonadati</taxon>
        <taxon>Pseudomonadota</taxon>
        <taxon>Alphaproteobacteria</taxon>
        <taxon>Acetobacterales</taxon>
        <taxon>Acetobacteraceae</taxon>
        <taxon>Sabulicella</taxon>
    </lineage>
</organism>
<dbReference type="InterPro" id="IPR005064">
    <property type="entry name" value="BUG"/>
</dbReference>
<gene>
    <name evidence="3" type="ORF">OF850_07940</name>
</gene>